<evidence type="ECO:0000313" key="1">
    <source>
        <dbReference type="EMBL" id="KAK4036606.1"/>
    </source>
</evidence>
<accession>A0ABR0B4J0</accession>
<name>A0ABR0B4J0_9CRUS</name>
<evidence type="ECO:0000313" key="2">
    <source>
        <dbReference type="Proteomes" id="UP001234178"/>
    </source>
</evidence>
<comment type="caution">
    <text evidence="1">The sequence shown here is derived from an EMBL/GenBank/DDBJ whole genome shotgun (WGS) entry which is preliminary data.</text>
</comment>
<reference evidence="1 2" key="1">
    <citation type="journal article" date="2023" name="Nucleic Acids Res.">
        <title>The hologenome of Daphnia magna reveals possible DNA methylation and microbiome-mediated evolution of the host genome.</title>
        <authorList>
            <person name="Chaturvedi A."/>
            <person name="Li X."/>
            <person name="Dhandapani V."/>
            <person name="Marshall H."/>
            <person name="Kissane S."/>
            <person name="Cuenca-Cambronero M."/>
            <person name="Asole G."/>
            <person name="Calvet F."/>
            <person name="Ruiz-Romero M."/>
            <person name="Marangio P."/>
            <person name="Guigo R."/>
            <person name="Rago D."/>
            <person name="Mirbahai L."/>
            <person name="Eastwood N."/>
            <person name="Colbourne J.K."/>
            <person name="Zhou J."/>
            <person name="Mallon E."/>
            <person name="Orsini L."/>
        </authorList>
    </citation>
    <scope>NUCLEOTIDE SEQUENCE [LARGE SCALE GENOMIC DNA]</scope>
    <source>
        <strain evidence="1">LRV0_1</strain>
    </source>
</reference>
<proteinExistence type="predicted"/>
<dbReference type="EMBL" id="JAOYFB010000040">
    <property type="protein sequence ID" value="KAK4036606.1"/>
    <property type="molecule type" value="Genomic_DNA"/>
</dbReference>
<dbReference type="Proteomes" id="UP001234178">
    <property type="component" value="Unassembled WGS sequence"/>
</dbReference>
<gene>
    <name evidence="1" type="ORF">OUZ56_028652</name>
</gene>
<sequence>MEVVYMCRTKQANLVTFNVEISERGGVELKFRTGHHIPTSRKLLMQSIRFLSFLGVSLVGGGGRREELVDSGNQQLNACFNLMLMEEKPSLLEPIQRLARFRPQFWLK</sequence>
<protein>
    <submittedName>
        <fullName evidence="1">Uncharacterized protein</fullName>
    </submittedName>
</protein>
<keyword evidence="2" id="KW-1185">Reference proteome</keyword>
<organism evidence="1 2">
    <name type="scientific">Daphnia magna</name>
    <dbReference type="NCBI Taxonomy" id="35525"/>
    <lineage>
        <taxon>Eukaryota</taxon>
        <taxon>Metazoa</taxon>
        <taxon>Ecdysozoa</taxon>
        <taxon>Arthropoda</taxon>
        <taxon>Crustacea</taxon>
        <taxon>Branchiopoda</taxon>
        <taxon>Diplostraca</taxon>
        <taxon>Cladocera</taxon>
        <taxon>Anomopoda</taxon>
        <taxon>Daphniidae</taxon>
        <taxon>Daphnia</taxon>
    </lineage>
</organism>